<dbReference type="KEGG" id="adin:H7849_16770"/>
<dbReference type="InterPro" id="IPR007742">
    <property type="entry name" value="NosD_dom"/>
</dbReference>
<evidence type="ECO:0000259" key="2">
    <source>
        <dbReference type="Pfam" id="PF05048"/>
    </source>
</evidence>
<feature type="domain" description="Periplasmic copper-binding protein NosD beta helix" evidence="2">
    <location>
        <begin position="230"/>
        <end position="381"/>
    </location>
</feature>
<dbReference type="SUPFAM" id="SSF51126">
    <property type="entry name" value="Pectin lyase-like"/>
    <property type="match status" value="1"/>
</dbReference>
<accession>A0A7G8BDZ5</accession>
<dbReference type="InterPro" id="IPR012334">
    <property type="entry name" value="Pectin_lyas_fold"/>
</dbReference>
<organism evidence="3 4">
    <name type="scientific">Alloacidobacterium dinghuense</name>
    <dbReference type="NCBI Taxonomy" id="2763107"/>
    <lineage>
        <taxon>Bacteria</taxon>
        <taxon>Pseudomonadati</taxon>
        <taxon>Acidobacteriota</taxon>
        <taxon>Terriglobia</taxon>
        <taxon>Terriglobales</taxon>
        <taxon>Acidobacteriaceae</taxon>
        <taxon>Alloacidobacterium</taxon>
    </lineage>
</organism>
<evidence type="ECO:0000313" key="3">
    <source>
        <dbReference type="EMBL" id="QNI30765.1"/>
    </source>
</evidence>
<reference evidence="3 4" key="1">
    <citation type="submission" date="2020-08" db="EMBL/GenBank/DDBJ databases">
        <title>Edaphobacter telluris sp. nov. and Acidobacterium dinghuensis sp. nov., two acidobacteria isolated from forest soil.</title>
        <authorList>
            <person name="Fu J."/>
            <person name="Qiu L."/>
        </authorList>
    </citation>
    <scope>NUCLEOTIDE SEQUENCE [LARGE SCALE GENOMIC DNA]</scope>
    <source>
        <strain evidence="3">4Y35</strain>
    </source>
</reference>
<feature type="signal peptide" evidence="1">
    <location>
        <begin position="1"/>
        <end position="19"/>
    </location>
</feature>
<protein>
    <submittedName>
        <fullName evidence="3">Right-handed parallel beta-helix repeat-containing protein</fullName>
    </submittedName>
</protein>
<keyword evidence="4" id="KW-1185">Reference proteome</keyword>
<evidence type="ECO:0000313" key="4">
    <source>
        <dbReference type="Proteomes" id="UP000515312"/>
    </source>
</evidence>
<feature type="chain" id="PRO_5028916749" evidence="1">
    <location>
        <begin position="20"/>
        <end position="417"/>
    </location>
</feature>
<evidence type="ECO:0000256" key="1">
    <source>
        <dbReference type="SAM" id="SignalP"/>
    </source>
</evidence>
<sequence>MSRGRIFWCVLLLSSMAIAQSPIVESHDLPSAIGTVGKEPAASEDDTAYVQGLVDAGAIVPPGTYVLRRTIVVRRPYTVVQGSGPKTIFIFQPSLPLERCVNDRAFTTSCDSFFNPITQTNVNRRQIAAPISIGDSSFQTVDDSSKLRPGDWLVITDNDSHIGPVAIDWVQVASAVGNTVRVTIPFRTAFPIAYSWDPVYSGLGFFKVVNPVHHVRFRNFTVEVPDSSIHTAGISIYNAQHVVVENLNVQESNGQALYSFLSQDVTFRNCFAYSGKVLSEFASTVDLTLRGNEFSSIGDASFGLDLGIGFFDVRHNKVTSSLNVGMYVLYAVHDGNIERNSIGIVPSQQSAIGILVRGAQNVTITHNYLAGGQGPHSIGLSIGPELSLDVPIESYGNVVSPNTFGTWYEDYDPDNQP</sequence>
<dbReference type="AlphaFoldDB" id="A0A7G8BDZ5"/>
<dbReference type="Gene3D" id="2.160.20.10">
    <property type="entry name" value="Single-stranded right-handed beta-helix, Pectin lyase-like"/>
    <property type="match status" value="1"/>
</dbReference>
<dbReference type="Proteomes" id="UP000515312">
    <property type="component" value="Chromosome"/>
</dbReference>
<name>A0A7G8BDZ5_9BACT</name>
<proteinExistence type="predicted"/>
<dbReference type="EMBL" id="CP060394">
    <property type="protein sequence ID" value="QNI30765.1"/>
    <property type="molecule type" value="Genomic_DNA"/>
</dbReference>
<dbReference type="Pfam" id="PF05048">
    <property type="entry name" value="NosD"/>
    <property type="match status" value="1"/>
</dbReference>
<keyword evidence="1" id="KW-0732">Signal</keyword>
<dbReference type="InterPro" id="IPR011050">
    <property type="entry name" value="Pectin_lyase_fold/virulence"/>
</dbReference>
<dbReference type="RefSeq" id="WP_186740859.1">
    <property type="nucleotide sequence ID" value="NZ_CP060394.1"/>
</dbReference>
<gene>
    <name evidence="3" type="ORF">H7849_16770</name>
</gene>